<organism evidence="1 2">
    <name type="scientific">Thetidibacter halocola</name>
    <dbReference type="NCBI Taxonomy" id="2827239"/>
    <lineage>
        <taxon>Bacteria</taxon>
        <taxon>Pseudomonadati</taxon>
        <taxon>Pseudomonadota</taxon>
        <taxon>Alphaproteobacteria</taxon>
        <taxon>Rhodobacterales</taxon>
        <taxon>Roseobacteraceae</taxon>
        <taxon>Thetidibacter</taxon>
    </lineage>
</organism>
<accession>A0A8J7WGU0</accession>
<dbReference type="Proteomes" id="UP000681356">
    <property type="component" value="Unassembled WGS sequence"/>
</dbReference>
<gene>
    <name evidence="1" type="ORF">KB874_13305</name>
</gene>
<dbReference type="EMBL" id="JAGTUU010000005">
    <property type="protein sequence ID" value="MBS0125066.1"/>
    <property type="molecule type" value="Genomic_DNA"/>
</dbReference>
<sequence>MRNYPPPEHDTIFEPFAGSAGYSLRYPDRKVVLCERDPQIAAVWRFLLRVRPDEIHAIPDVPLDGTVDDLLICEEAKWLVGLWLNRAAARPRRSPSKWMRIGIRPGSFWGERVRTTIASQLEAIRHWRIIEDDYRACEKRGVQATWFVDAPYQSAGRHYHYSSAEIDYNELANWCRSRPGQVIVCENEGADWLPFERLDSVKTTRAGRRSKEVVWLANHQANCKTAEKDANAAA</sequence>
<evidence type="ECO:0008006" key="3">
    <source>
        <dbReference type="Google" id="ProtNLM"/>
    </source>
</evidence>
<comment type="caution">
    <text evidence="1">The sequence shown here is derived from an EMBL/GenBank/DDBJ whole genome shotgun (WGS) entry which is preliminary data.</text>
</comment>
<dbReference type="RefSeq" id="WP_212537035.1">
    <property type="nucleotide sequence ID" value="NZ_JAGTUU010000005.1"/>
</dbReference>
<proteinExistence type="predicted"/>
<evidence type="ECO:0000313" key="1">
    <source>
        <dbReference type="EMBL" id="MBS0125066.1"/>
    </source>
</evidence>
<reference evidence="1" key="1">
    <citation type="submission" date="2021-04" db="EMBL/GenBank/DDBJ databases">
        <authorList>
            <person name="Yoon J."/>
        </authorList>
    </citation>
    <scope>NUCLEOTIDE SEQUENCE</scope>
    <source>
        <strain evidence="1">KMU-90</strain>
    </source>
</reference>
<evidence type="ECO:0000313" key="2">
    <source>
        <dbReference type="Proteomes" id="UP000681356"/>
    </source>
</evidence>
<name>A0A8J7WGU0_9RHOB</name>
<protein>
    <recommendedName>
        <fullName evidence="3">DNA adenine methylase</fullName>
    </recommendedName>
</protein>
<dbReference type="InterPro" id="IPR029063">
    <property type="entry name" value="SAM-dependent_MTases_sf"/>
</dbReference>
<keyword evidence="2" id="KW-1185">Reference proteome</keyword>
<dbReference type="AlphaFoldDB" id="A0A8J7WGU0"/>
<dbReference type="SUPFAM" id="SSF53335">
    <property type="entry name" value="S-adenosyl-L-methionine-dependent methyltransferases"/>
    <property type="match status" value="1"/>
</dbReference>